<proteinExistence type="predicted"/>
<feature type="domain" description="CCHC-type" evidence="2">
    <location>
        <begin position="147"/>
        <end position="163"/>
    </location>
</feature>
<dbReference type="Proteomes" id="UP001280121">
    <property type="component" value="Unassembled WGS sequence"/>
</dbReference>
<comment type="caution">
    <text evidence="3">The sequence shown here is derived from an EMBL/GenBank/DDBJ whole genome shotgun (WGS) entry which is preliminary data.</text>
</comment>
<name>A0AAD9TWP6_9ROSI</name>
<dbReference type="PROSITE" id="PS50158">
    <property type="entry name" value="ZF_CCHC"/>
    <property type="match status" value="1"/>
</dbReference>
<evidence type="ECO:0000256" key="1">
    <source>
        <dbReference type="PROSITE-ProRule" id="PRU00047"/>
    </source>
</evidence>
<dbReference type="SUPFAM" id="SSF57756">
    <property type="entry name" value="Retrovirus zinc finger-like domains"/>
    <property type="match status" value="1"/>
</dbReference>
<dbReference type="AlphaFoldDB" id="A0AAD9TWP6"/>
<keyword evidence="4" id="KW-1185">Reference proteome</keyword>
<keyword evidence="1" id="KW-0479">Metal-binding</keyword>
<evidence type="ECO:0000259" key="2">
    <source>
        <dbReference type="PROSITE" id="PS50158"/>
    </source>
</evidence>
<evidence type="ECO:0000313" key="3">
    <source>
        <dbReference type="EMBL" id="KAK2643659.1"/>
    </source>
</evidence>
<dbReference type="Gene3D" id="4.10.60.10">
    <property type="entry name" value="Zinc finger, CCHC-type"/>
    <property type="match status" value="1"/>
</dbReference>
<dbReference type="PANTHER" id="PTHR48435:SF1">
    <property type="entry name" value="POLYPROTEIN"/>
    <property type="match status" value="1"/>
</dbReference>
<protein>
    <recommendedName>
        <fullName evidence="2">CCHC-type domain-containing protein</fullName>
    </recommendedName>
</protein>
<dbReference type="GO" id="GO:0003676">
    <property type="term" value="F:nucleic acid binding"/>
    <property type="evidence" value="ECO:0007669"/>
    <property type="project" value="InterPro"/>
</dbReference>
<evidence type="ECO:0000313" key="4">
    <source>
        <dbReference type="Proteomes" id="UP001280121"/>
    </source>
</evidence>
<keyword evidence="1" id="KW-0862">Zinc</keyword>
<dbReference type="InterPro" id="IPR053098">
    <property type="entry name" value="Petuviruses_polyprotein"/>
</dbReference>
<accession>A0AAD9TWP6</accession>
<keyword evidence="1" id="KW-0863">Zinc-finger</keyword>
<sequence length="262" mass="30891">MQCCSLDKRDIDFHYRRMSFRYHELGGINNELVKGELQRMIELSGKSLIDITLGEIHMFTLTALDKLCTTQIIFSKMLRKGKKYDNYCKLPDSYRIKCKSMEHYNCRPYRHSRRQPKKEKIFSSNKKNSKYKYYRKKARRSWNKSNKCFTCEQQGHYTKQCPNKITKSAKLIQQLRQIVDEVPSDVDIESIFSEQDEVNPHTTFMIQDSDNSSVSLEFSNFSEPDLPSEAYQVANKSDLRSPNSSPNIDRKILQAYPCYRLL</sequence>
<organism evidence="3 4">
    <name type="scientific">Dipteronia dyeriana</name>
    <dbReference type="NCBI Taxonomy" id="168575"/>
    <lineage>
        <taxon>Eukaryota</taxon>
        <taxon>Viridiplantae</taxon>
        <taxon>Streptophyta</taxon>
        <taxon>Embryophyta</taxon>
        <taxon>Tracheophyta</taxon>
        <taxon>Spermatophyta</taxon>
        <taxon>Magnoliopsida</taxon>
        <taxon>eudicotyledons</taxon>
        <taxon>Gunneridae</taxon>
        <taxon>Pentapetalae</taxon>
        <taxon>rosids</taxon>
        <taxon>malvids</taxon>
        <taxon>Sapindales</taxon>
        <taxon>Sapindaceae</taxon>
        <taxon>Hippocastanoideae</taxon>
        <taxon>Acereae</taxon>
        <taxon>Dipteronia</taxon>
    </lineage>
</organism>
<gene>
    <name evidence="3" type="ORF">Ddye_018854</name>
</gene>
<dbReference type="GO" id="GO:0008270">
    <property type="term" value="F:zinc ion binding"/>
    <property type="evidence" value="ECO:0007669"/>
    <property type="project" value="UniProtKB-KW"/>
</dbReference>
<dbReference type="InterPro" id="IPR036875">
    <property type="entry name" value="Znf_CCHC_sf"/>
</dbReference>
<dbReference type="InterPro" id="IPR001878">
    <property type="entry name" value="Znf_CCHC"/>
</dbReference>
<dbReference type="PANTHER" id="PTHR48435">
    <property type="entry name" value="POLYPROTEIN"/>
    <property type="match status" value="1"/>
</dbReference>
<dbReference type="EMBL" id="JANJYI010000006">
    <property type="protein sequence ID" value="KAK2643659.1"/>
    <property type="molecule type" value="Genomic_DNA"/>
</dbReference>
<reference evidence="3" key="1">
    <citation type="journal article" date="2023" name="Plant J.">
        <title>Genome sequences and population genomics provide insights into the demographic history, inbreeding, and mutation load of two 'living fossil' tree species of Dipteronia.</title>
        <authorList>
            <person name="Feng Y."/>
            <person name="Comes H.P."/>
            <person name="Chen J."/>
            <person name="Zhu S."/>
            <person name="Lu R."/>
            <person name="Zhang X."/>
            <person name="Li P."/>
            <person name="Qiu J."/>
            <person name="Olsen K.M."/>
            <person name="Qiu Y."/>
        </authorList>
    </citation>
    <scope>NUCLEOTIDE SEQUENCE</scope>
    <source>
        <strain evidence="3">KIB01</strain>
    </source>
</reference>